<sequence>MQHPNVRCGSHVLCAWVPAGARNCRYQTWKFINLCLVSTAAYLKTSMSELQIITTKLKALELNSPISNLSDDLLWFIFCSNSIMTQETEETLPVFRTLLRSSHVCERWRNLINSSSFLWSQVINLKFLLNAEWREQVMRRTGDALLCITAVGQTKISPGYQGMEGDVGSSGNQSIKFTPFLLQYWKRIRYLNISINLVSRSSWSPQVETTFEREIRTLLEQPARYLETFILNVPQLEDLNVGGGGVFANQAPALKTFFAPSVIVPLTTPWLSHIHDLSLSGELRIDRLLQALSSMPFLETLRNVKGWILSSQSSSPLPKVQLPSLRNIVIHTDRIHLRPYLDFFSHLSPFSKCSLELSISSQRGFHARSDSSYWESAAEIFCILPSFCGLSDLPVHSVQLTLKRSSNEFVGALALHMASHLKVEVSLTATSEEHRRAENILAGLIQTIQLHEVDHFTFIPSRGTRISLFALGILNRVPSTKVLKTSPHGIQCLTDLRLMEGSGNTSPIFFPALQTIELDSFPERTEVPSVKLFLFSRMAGEHRIQTLHVRMVSYHAPMSCREDNRVANIRNLCLEWFVQYTGLKVIFDLGSDAACDDGQVKKTEYAWEKGNIQLPAKVPLRCAHVDVDTRDPLSR</sequence>
<protein>
    <recommendedName>
        <fullName evidence="3">F-box domain-containing protein</fullName>
    </recommendedName>
</protein>
<comment type="caution">
    <text evidence="1">The sequence shown here is derived from an EMBL/GenBank/DDBJ whole genome shotgun (WGS) entry which is preliminary data.</text>
</comment>
<gene>
    <name evidence="1" type="ORF">CPB84DRAFT_248237</name>
</gene>
<proteinExistence type="predicted"/>
<evidence type="ECO:0000313" key="2">
    <source>
        <dbReference type="Proteomes" id="UP000724874"/>
    </source>
</evidence>
<dbReference type="EMBL" id="JADNYJ010000013">
    <property type="protein sequence ID" value="KAF8907953.1"/>
    <property type="molecule type" value="Genomic_DNA"/>
</dbReference>
<reference evidence="1" key="1">
    <citation type="submission" date="2020-11" db="EMBL/GenBank/DDBJ databases">
        <authorList>
            <consortium name="DOE Joint Genome Institute"/>
            <person name="Ahrendt S."/>
            <person name="Riley R."/>
            <person name="Andreopoulos W."/>
            <person name="LaButti K."/>
            <person name="Pangilinan J."/>
            <person name="Ruiz-duenas F.J."/>
            <person name="Barrasa J.M."/>
            <person name="Sanchez-Garcia M."/>
            <person name="Camarero S."/>
            <person name="Miyauchi S."/>
            <person name="Serrano A."/>
            <person name="Linde D."/>
            <person name="Babiker R."/>
            <person name="Drula E."/>
            <person name="Ayuso-Fernandez I."/>
            <person name="Pacheco R."/>
            <person name="Padilla G."/>
            <person name="Ferreira P."/>
            <person name="Barriuso J."/>
            <person name="Kellner H."/>
            <person name="Castanera R."/>
            <person name="Alfaro M."/>
            <person name="Ramirez L."/>
            <person name="Pisabarro A.G."/>
            <person name="Kuo A."/>
            <person name="Tritt A."/>
            <person name="Lipzen A."/>
            <person name="He G."/>
            <person name="Yan M."/>
            <person name="Ng V."/>
            <person name="Cullen D."/>
            <person name="Martin F."/>
            <person name="Rosso M.-N."/>
            <person name="Henrissat B."/>
            <person name="Hibbett D."/>
            <person name="Martinez A.T."/>
            <person name="Grigoriev I.V."/>
        </authorList>
    </citation>
    <scope>NUCLEOTIDE SEQUENCE</scope>
    <source>
        <strain evidence="1">AH 44721</strain>
    </source>
</reference>
<organism evidence="1 2">
    <name type="scientific">Gymnopilus junonius</name>
    <name type="common">Spectacular rustgill mushroom</name>
    <name type="synonym">Gymnopilus spectabilis subsp. junonius</name>
    <dbReference type="NCBI Taxonomy" id="109634"/>
    <lineage>
        <taxon>Eukaryota</taxon>
        <taxon>Fungi</taxon>
        <taxon>Dikarya</taxon>
        <taxon>Basidiomycota</taxon>
        <taxon>Agaricomycotina</taxon>
        <taxon>Agaricomycetes</taxon>
        <taxon>Agaricomycetidae</taxon>
        <taxon>Agaricales</taxon>
        <taxon>Agaricineae</taxon>
        <taxon>Hymenogastraceae</taxon>
        <taxon>Gymnopilus</taxon>
    </lineage>
</organism>
<accession>A0A9P5TRT7</accession>
<evidence type="ECO:0000313" key="1">
    <source>
        <dbReference type="EMBL" id="KAF8907953.1"/>
    </source>
</evidence>
<evidence type="ECO:0008006" key="3">
    <source>
        <dbReference type="Google" id="ProtNLM"/>
    </source>
</evidence>
<dbReference type="Gene3D" id="1.20.1280.50">
    <property type="match status" value="1"/>
</dbReference>
<dbReference type="Proteomes" id="UP000724874">
    <property type="component" value="Unassembled WGS sequence"/>
</dbReference>
<dbReference type="OrthoDB" id="2856616at2759"/>
<dbReference type="AlphaFoldDB" id="A0A9P5TRT7"/>
<name>A0A9P5TRT7_GYMJU</name>
<keyword evidence="2" id="KW-1185">Reference proteome</keyword>